<dbReference type="OrthoDB" id="17366at2759"/>
<evidence type="ECO:0000256" key="1">
    <source>
        <dbReference type="ARBA" id="ARBA00004477"/>
    </source>
</evidence>
<protein>
    <submittedName>
        <fullName evidence="9">Unnamed protein product</fullName>
    </submittedName>
</protein>
<keyword evidence="4 8" id="KW-0812">Transmembrane</keyword>
<dbReference type="GO" id="GO:0006506">
    <property type="term" value="P:GPI anchor biosynthetic process"/>
    <property type="evidence" value="ECO:0007669"/>
    <property type="project" value="UniProtKB-KW"/>
</dbReference>
<reference evidence="9" key="1">
    <citation type="submission" date="2023-04" db="EMBL/GenBank/DDBJ databases">
        <title>Phytophthora lilii NBRC 32176.</title>
        <authorList>
            <person name="Ichikawa N."/>
            <person name="Sato H."/>
            <person name="Tonouchi N."/>
        </authorList>
    </citation>
    <scope>NUCLEOTIDE SEQUENCE</scope>
    <source>
        <strain evidence="9">NBRC 32176</strain>
    </source>
</reference>
<evidence type="ECO:0000313" key="9">
    <source>
        <dbReference type="EMBL" id="GMF28027.1"/>
    </source>
</evidence>
<accession>A0A9W6X2W9</accession>
<keyword evidence="5" id="KW-0256">Endoplasmic reticulum</keyword>
<evidence type="ECO:0000256" key="3">
    <source>
        <dbReference type="ARBA" id="ARBA00022502"/>
    </source>
</evidence>
<gene>
    <name evidence="9" type="ORF">Plil01_001176500</name>
</gene>
<keyword evidence="7 8" id="KW-0472">Membrane</keyword>
<sequence length="104" mass="10817">MANVVDRFGQHLEDGVLIGLVPVVAAIVGVLLASDLVILRSPEQKTLRQITQGIMSLVLGSAVFHVIVVLFGAPVVEYVAEVVLGAVPSGLMSCVLACGCTRCC</sequence>
<name>A0A9W6X2W9_9STRA</name>
<dbReference type="AlphaFoldDB" id="A0A9W6X2W9"/>
<evidence type="ECO:0000256" key="5">
    <source>
        <dbReference type="ARBA" id="ARBA00022824"/>
    </source>
</evidence>
<dbReference type="InterPro" id="IPR009580">
    <property type="entry name" value="GPI_biosynthesis_protein_Pig-F"/>
</dbReference>
<organism evidence="9 10">
    <name type="scientific">Phytophthora lilii</name>
    <dbReference type="NCBI Taxonomy" id="2077276"/>
    <lineage>
        <taxon>Eukaryota</taxon>
        <taxon>Sar</taxon>
        <taxon>Stramenopiles</taxon>
        <taxon>Oomycota</taxon>
        <taxon>Peronosporomycetes</taxon>
        <taxon>Peronosporales</taxon>
        <taxon>Peronosporaceae</taxon>
        <taxon>Phytophthora</taxon>
    </lineage>
</organism>
<keyword evidence="3" id="KW-0337">GPI-anchor biosynthesis</keyword>
<keyword evidence="10" id="KW-1185">Reference proteome</keyword>
<dbReference type="Proteomes" id="UP001165083">
    <property type="component" value="Unassembled WGS sequence"/>
</dbReference>
<evidence type="ECO:0000256" key="6">
    <source>
        <dbReference type="ARBA" id="ARBA00022989"/>
    </source>
</evidence>
<proteinExistence type="predicted"/>
<evidence type="ECO:0000256" key="4">
    <source>
        <dbReference type="ARBA" id="ARBA00022692"/>
    </source>
</evidence>
<evidence type="ECO:0000256" key="7">
    <source>
        <dbReference type="ARBA" id="ARBA00023136"/>
    </source>
</evidence>
<dbReference type="Pfam" id="PF06699">
    <property type="entry name" value="PIG-F"/>
    <property type="match status" value="1"/>
</dbReference>
<feature type="transmembrane region" description="Helical" evidence="8">
    <location>
        <begin position="78"/>
        <end position="100"/>
    </location>
</feature>
<feature type="transmembrane region" description="Helical" evidence="8">
    <location>
        <begin position="16"/>
        <end position="38"/>
    </location>
</feature>
<dbReference type="GO" id="GO:0005789">
    <property type="term" value="C:endoplasmic reticulum membrane"/>
    <property type="evidence" value="ECO:0007669"/>
    <property type="project" value="UniProtKB-SubCell"/>
</dbReference>
<dbReference type="EMBL" id="BSXW01000691">
    <property type="protein sequence ID" value="GMF28027.1"/>
    <property type="molecule type" value="Genomic_DNA"/>
</dbReference>
<comment type="caution">
    <text evidence="9">The sequence shown here is derived from an EMBL/GenBank/DDBJ whole genome shotgun (WGS) entry which is preliminary data.</text>
</comment>
<evidence type="ECO:0000313" key="10">
    <source>
        <dbReference type="Proteomes" id="UP001165083"/>
    </source>
</evidence>
<comment type="subcellular location">
    <subcellularLocation>
        <location evidence="1">Endoplasmic reticulum membrane</location>
        <topology evidence="1">Multi-pass membrane protein</topology>
    </subcellularLocation>
</comment>
<feature type="transmembrane region" description="Helical" evidence="8">
    <location>
        <begin position="50"/>
        <end position="72"/>
    </location>
</feature>
<keyword evidence="6 8" id="KW-1133">Transmembrane helix</keyword>
<comment type="pathway">
    <text evidence="2">Glycolipid biosynthesis; glycosylphosphatidylinositol-anchor biosynthesis.</text>
</comment>
<evidence type="ECO:0000256" key="8">
    <source>
        <dbReference type="SAM" id="Phobius"/>
    </source>
</evidence>
<evidence type="ECO:0000256" key="2">
    <source>
        <dbReference type="ARBA" id="ARBA00004687"/>
    </source>
</evidence>